<proteinExistence type="predicted"/>
<feature type="transmembrane region" description="Helical" evidence="1">
    <location>
        <begin position="35"/>
        <end position="54"/>
    </location>
</feature>
<keyword evidence="1" id="KW-0472">Membrane</keyword>
<sequence>MNFNLSILSLLLSLILLVCSIFELILMFKKKEFKLFILIIIFLVFGSFTENLLLSTSTTIGLGLALTAAIIAIKIIFYQRHKADKYVRTLFYVQMPIIVINVATVIIIWLYLGF</sequence>
<dbReference type="Proteomes" id="UP000254123">
    <property type="component" value="Unassembled WGS sequence"/>
</dbReference>
<feature type="transmembrane region" description="Helical" evidence="1">
    <location>
        <begin position="60"/>
        <end position="78"/>
    </location>
</feature>
<gene>
    <name evidence="2" type="ORF">NCTC10526_02449</name>
</gene>
<feature type="transmembrane region" description="Helical" evidence="1">
    <location>
        <begin position="6"/>
        <end position="28"/>
    </location>
</feature>
<organism evidence="2 3">
    <name type="scientific">Psychrobacter phenylpyruvicus</name>
    <dbReference type="NCBI Taxonomy" id="29432"/>
    <lineage>
        <taxon>Bacteria</taxon>
        <taxon>Pseudomonadati</taxon>
        <taxon>Pseudomonadota</taxon>
        <taxon>Gammaproteobacteria</taxon>
        <taxon>Moraxellales</taxon>
        <taxon>Moraxellaceae</taxon>
        <taxon>Psychrobacter</taxon>
    </lineage>
</organism>
<dbReference type="AlphaFoldDB" id="A0A379LND1"/>
<keyword evidence="1" id="KW-0812">Transmembrane</keyword>
<name>A0A379LND1_9GAMM</name>
<feature type="transmembrane region" description="Helical" evidence="1">
    <location>
        <begin position="90"/>
        <end position="112"/>
    </location>
</feature>
<keyword evidence="1" id="KW-1133">Transmembrane helix</keyword>
<keyword evidence="3" id="KW-1185">Reference proteome</keyword>
<accession>A0A379LND1</accession>
<evidence type="ECO:0000256" key="1">
    <source>
        <dbReference type="SAM" id="Phobius"/>
    </source>
</evidence>
<evidence type="ECO:0000313" key="3">
    <source>
        <dbReference type="Proteomes" id="UP000254123"/>
    </source>
</evidence>
<reference evidence="2 3" key="1">
    <citation type="submission" date="2018-06" db="EMBL/GenBank/DDBJ databases">
        <authorList>
            <consortium name="Pathogen Informatics"/>
            <person name="Doyle S."/>
        </authorList>
    </citation>
    <scope>NUCLEOTIDE SEQUENCE [LARGE SCALE GENOMIC DNA]</scope>
    <source>
        <strain evidence="2 3">NCTC10526</strain>
    </source>
</reference>
<dbReference type="RefSeq" id="WP_028857751.1">
    <property type="nucleotide sequence ID" value="NZ_CAJHAQ010000001.1"/>
</dbReference>
<protein>
    <submittedName>
        <fullName evidence="2">Uncharacterized protein</fullName>
    </submittedName>
</protein>
<evidence type="ECO:0000313" key="2">
    <source>
        <dbReference type="EMBL" id="SUD92068.1"/>
    </source>
</evidence>
<dbReference type="EMBL" id="UGVC01000001">
    <property type="protein sequence ID" value="SUD92068.1"/>
    <property type="molecule type" value="Genomic_DNA"/>
</dbReference>